<gene>
    <name evidence="1" type="ORF">SAMN05192573_108114</name>
</gene>
<proteinExistence type="predicted"/>
<sequence>MKHFVVSISVVLFYATLISMFKPCYPEGTIGSSASTSGIGSSDKSLSPKTIVSKWVDDAILKQKAVSEISPTPHFSSYEFHYQEKVFGVIEIPVFPYDMPLIAILSMKGILPDIL</sequence>
<dbReference type="RefSeq" id="WP_091169366.1">
    <property type="nucleotide sequence ID" value="NZ_FNCG01000008.1"/>
</dbReference>
<dbReference type="Proteomes" id="UP000199705">
    <property type="component" value="Unassembled WGS sequence"/>
</dbReference>
<dbReference type="EMBL" id="FNCG01000008">
    <property type="protein sequence ID" value="SDH29024.1"/>
    <property type="molecule type" value="Genomic_DNA"/>
</dbReference>
<protein>
    <submittedName>
        <fullName evidence="1">Uncharacterized protein</fullName>
    </submittedName>
</protein>
<keyword evidence="2" id="KW-1185">Reference proteome</keyword>
<accession>A0A1G8B7C0</accession>
<dbReference type="AlphaFoldDB" id="A0A1G8B7C0"/>
<name>A0A1G8B7C0_9SPHI</name>
<reference evidence="2" key="1">
    <citation type="submission" date="2016-10" db="EMBL/GenBank/DDBJ databases">
        <authorList>
            <person name="Varghese N."/>
            <person name="Submissions S."/>
        </authorList>
    </citation>
    <scope>NUCLEOTIDE SEQUENCE [LARGE SCALE GENOMIC DNA]</scope>
    <source>
        <strain evidence="2">Gh-67</strain>
    </source>
</reference>
<organism evidence="1 2">
    <name type="scientific">Mucilaginibacter gossypii</name>
    <dbReference type="NCBI Taxonomy" id="551996"/>
    <lineage>
        <taxon>Bacteria</taxon>
        <taxon>Pseudomonadati</taxon>
        <taxon>Bacteroidota</taxon>
        <taxon>Sphingobacteriia</taxon>
        <taxon>Sphingobacteriales</taxon>
        <taxon>Sphingobacteriaceae</taxon>
        <taxon>Mucilaginibacter</taxon>
    </lineage>
</organism>
<evidence type="ECO:0000313" key="1">
    <source>
        <dbReference type="EMBL" id="SDH29024.1"/>
    </source>
</evidence>
<dbReference type="STRING" id="551996.SAMN05192573_108114"/>
<evidence type="ECO:0000313" key="2">
    <source>
        <dbReference type="Proteomes" id="UP000199705"/>
    </source>
</evidence>